<dbReference type="GO" id="GO:0004565">
    <property type="term" value="F:beta-galactosidase activity"/>
    <property type="evidence" value="ECO:0007669"/>
    <property type="project" value="InterPro"/>
</dbReference>
<dbReference type="Pfam" id="PF02449">
    <property type="entry name" value="Glyco_hydro_42"/>
    <property type="match status" value="1"/>
</dbReference>
<dbReference type="GO" id="GO:0000272">
    <property type="term" value="P:polysaccharide catabolic process"/>
    <property type="evidence" value="ECO:0007669"/>
    <property type="project" value="InterPro"/>
</dbReference>
<keyword evidence="3" id="KW-0732">Signal</keyword>
<dbReference type="Gene3D" id="2.60.120.260">
    <property type="entry name" value="Galactose-binding domain-like"/>
    <property type="match status" value="1"/>
</dbReference>
<evidence type="ECO:0000256" key="1">
    <source>
        <dbReference type="ARBA" id="ARBA00022801"/>
    </source>
</evidence>
<evidence type="ECO:0000256" key="2">
    <source>
        <dbReference type="ARBA" id="ARBA00023295"/>
    </source>
</evidence>
<proteinExistence type="predicted"/>
<dbReference type="Gene3D" id="3.20.20.80">
    <property type="entry name" value="Glycosidases"/>
    <property type="match status" value="1"/>
</dbReference>
<protein>
    <submittedName>
        <fullName evidence="6">Beta-galactosidase</fullName>
    </submittedName>
</protein>
<evidence type="ECO:0000256" key="3">
    <source>
        <dbReference type="SAM" id="SignalP"/>
    </source>
</evidence>
<dbReference type="SUPFAM" id="SSF51445">
    <property type="entry name" value="(Trans)glycosidases"/>
    <property type="match status" value="1"/>
</dbReference>
<evidence type="ECO:0000313" key="7">
    <source>
        <dbReference type="Proteomes" id="UP000319143"/>
    </source>
</evidence>
<dbReference type="EMBL" id="SJPV01000017">
    <property type="protein sequence ID" value="TWU31337.1"/>
    <property type="molecule type" value="Genomic_DNA"/>
</dbReference>
<dbReference type="InterPro" id="IPR001547">
    <property type="entry name" value="Glyco_hydro_5"/>
</dbReference>
<gene>
    <name evidence="6" type="ORF">Poly41_62060</name>
</gene>
<reference evidence="6 7" key="1">
    <citation type="submission" date="2019-02" db="EMBL/GenBank/DDBJ databases">
        <title>Deep-cultivation of Planctomycetes and their phenomic and genomic characterization uncovers novel biology.</title>
        <authorList>
            <person name="Wiegand S."/>
            <person name="Jogler M."/>
            <person name="Boedeker C."/>
            <person name="Pinto D."/>
            <person name="Vollmers J."/>
            <person name="Rivas-Marin E."/>
            <person name="Kohn T."/>
            <person name="Peeters S.H."/>
            <person name="Heuer A."/>
            <person name="Rast P."/>
            <person name="Oberbeckmann S."/>
            <person name="Bunk B."/>
            <person name="Jeske O."/>
            <person name="Meyerdierks A."/>
            <person name="Storesund J.E."/>
            <person name="Kallscheuer N."/>
            <person name="Luecker S."/>
            <person name="Lage O.M."/>
            <person name="Pohl T."/>
            <person name="Merkel B.J."/>
            <person name="Hornburger P."/>
            <person name="Mueller R.-W."/>
            <person name="Bruemmer F."/>
            <person name="Labrenz M."/>
            <person name="Spormann A.M."/>
            <person name="Op Den Camp H."/>
            <person name="Overmann J."/>
            <person name="Amann R."/>
            <person name="Jetten M.S.M."/>
            <person name="Mascher T."/>
            <person name="Medema M.H."/>
            <person name="Devos D.P."/>
            <person name="Kaster A.-K."/>
            <person name="Ovreas L."/>
            <person name="Rohde M."/>
            <person name="Galperin M.Y."/>
            <person name="Jogler C."/>
        </authorList>
    </citation>
    <scope>NUCLEOTIDE SEQUENCE [LARGE SCALE GENOMIC DNA]</scope>
    <source>
        <strain evidence="6 7">Poly41</strain>
    </source>
</reference>
<dbReference type="RefSeq" id="WP_146530930.1">
    <property type="nucleotide sequence ID" value="NZ_SJPV01000017.1"/>
</dbReference>
<evidence type="ECO:0000259" key="4">
    <source>
        <dbReference type="Pfam" id="PF00150"/>
    </source>
</evidence>
<name>A0A5C6D6K2_9BACT</name>
<dbReference type="Proteomes" id="UP000319143">
    <property type="component" value="Unassembled WGS sequence"/>
</dbReference>
<dbReference type="Pfam" id="PF00150">
    <property type="entry name" value="Cellulase"/>
    <property type="match status" value="1"/>
</dbReference>
<keyword evidence="2" id="KW-0326">Glycosidase</keyword>
<dbReference type="GO" id="GO:0009341">
    <property type="term" value="C:beta-galactosidase complex"/>
    <property type="evidence" value="ECO:0007669"/>
    <property type="project" value="InterPro"/>
</dbReference>
<feature type="chain" id="PRO_5023063161" evidence="3">
    <location>
        <begin position="23"/>
        <end position="866"/>
    </location>
</feature>
<feature type="domain" description="Glycoside hydrolase family 5" evidence="4">
    <location>
        <begin position="71"/>
        <end position="173"/>
    </location>
</feature>
<feature type="domain" description="Glycoside hydrolase family 42 N-terminal" evidence="5">
    <location>
        <begin position="204"/>
        <end position="279"/>
    </location>
</feature>
<organism evidence="6 7">
    <name type="scientific">Novipirellula artificiosorum</name>
    <dbReference type="NCBI Taxonomy" id="2528016"/>
    <lineage>
        <taxon>Bacteria</taxon>
        <taxon>Pseudomonadati</taxon>
        <taxon>Planctomycetota</taxon>
        <taxon>Planctomycetia</taxon>
        <taxon>Pirellulales</taxon>
        <taxon>Pirellulaceae</taxon>
        <taxon>Novipirellula</taxon>
    </lineage>
</organism>
<dbReference type="OrthoDB" id="9771116at2"/>
<evidence type="ECO:0000259" key="5">
    <source>
        <dbReference type="Pfam" id="PF02449"/>
    </source>
</evidence>
<keyword evidence="1" id="KW-0378">Hydrolase</keyword>
<keyword evidence="7" id="KW-1185">Reference proteome</keyword>
<accession>A0A5C6D6K2</accession>
<comment type="caution">
    <text evidence="6">The sequence shown here is derived from an EMBL/GenBank/DDBJ whole genome shotgun (WGS) entry which is preliminary data.</text>
</comment>
<sequence length="866" mass="95462" precursor="true">MNRTNLSAVLAMLLVAVTTGYAQVNPDTAGWFVFDVPALALSNGGVADLSYLNSDRIPEAGYVSVSDGHFVDAEGQRLRLFGTNVTGDSCFPDQDVAPLLARRLRQFGFNCLRLHFMDHSWSGSSRDSLWDDPAIGKLSEQSLAKLDRLIAECAANGIYLNLNLHVGREYPGQPTVASSRAFRYSKNLDRWHEPFIRQMEAFCRDLLGHVNPHTGRRYAEEPAIACIEINNENTMIRDDLSDLRRLPEPFLHALQQQWTRWLQRRYGTTESLRQAWNADVVPLGEERFTSMDEWRAQNAGGAESTLEKDQSRLTWTATQSGTADWNLQLQYKGLQLDPGRYTLSFRARSRDSKRVGVNVMLDSEPYGNVGLNEAIGLSPQWQTFTLSGPIKAASTPGHLRLNVSLRNETGQVEFDNVSLRPGGGEGLPETDTLERGVGLPGATAVATVRLDWMRFLIDTEMATTTRIVRLLKDEIGCKMPVADTQVSYGGVAGVLRESTLSDYVDIHGYWEHPSYTRNDAGHVTAFRIANTSQVAAADGGTLARMGVSRIAGRPFSISEYNTPAPNDHGAELLPLFTAVAGMQDWDAFYSYTYRDFGKDYANTFMRSYFHLIGRANVLVHAPACALAFRKGLITTSADGVACRIPVDQVPQVTLQDGAVEDVWRRVGGDPAAVWLRKATVDLVNSGDDAVLSGNTTVSAGLRVADTNQIRWYPNDPDGAWFSLEAPAVRLLIGHVGGRTFEVGDVQVAVLDRPWPRDVPAYACISLVALDAKPLAESQEILLAASARTENAGMPWNEERTGFTSNDWGQSPTLSEGVPLDLTVPGTPVRAWRLAADGRKTEELAIRNGAVSLRPEHQTLWVLLTRR</sequence>
<feature type="signal peptide" evidence="3">
    <location>
        <begin position="1"/>
        <end position="22"/>
    </location>
</feature>
<dbReference type="InterPro" id="IPR008979">
    <property type="entry name" value="Galactose-bd-like_sf"/>
</dbReference>
<dbReference type="SUPFAM" id="SSF49785">
    <property type="entry name" value="Galactose-binding domain-like"/>
    <property type="match status" value="1"/>
</dbReference>
<evidence type="ECO:0000313" key="6">
    <source>
        <dbReference type="EMBL" id="TWU31337.1"/>
    </source>
</evidence>
<dbReference type="InterPro" id="IPR013529">
    <property type="entry name" value="Glyco_hydro_42_N"/>
</dbReference>
<dbReference type="AlphaFoldDB" id="A0A5C6D6K2"/>
<dbReference type="InterPro" id="IPR017853">
    <property type="entry name" value="GH"/>
</dbReference>